<feature type="transmembrane region" description="Helical" evidence="5">
    <location>
        <begin position="12"/>
        <end position="44"/>
    </location>
</feature>
<dbReference type="AlphaFoldDB" id="E3H9K4"/>
<keyword evidence="3 5" id="KW-1133">Transmembrane helix</keyword>
<proteinExistence type="predicted"/>
<evidence type="ECO:0000256" key="5">
    <source>
        <dbReference type="SAM" id="Phobius"/>
    </source>
</evidence>
<evidence type="ECO:0000256" key="4">
    <source>
        <dbReference type="ARBA" id="ARBA00023136"/>
    </source>
</evidence>
<dbReference type="KEGG" id="ipo:Ilyop_1615"/>
<sequence length="258" mass="29564">MDMRHFNPAAKLLANFIIVLASLMVFDPYTMVMLFGVSFFFALVTKSFNRKNLKMIIPLVCFAFGMLWMNASLARVENPEIIASLGPLTFTDKGLIVGFVLFFRILTIGVTSILFTFNTEPDALILSLIKQCKLNPGIAYGILTALRFLPSMESDLGLINAAHRIRSSKQKKWYKKKNPWYRNAIPLLATNIRKAERVAIAMESRGFQTDMKRTYYRTINWYKKDTLFVLGTGIVVVSIIIFSYHMGWLIGFKRWQGF</sequence>
<dbReference type="eggNOG" id="COG0619">
    <property type="taxonomic scope" value="Bacteria"/>
</dbReference>
<dbReference type="OrthoDB" id="92887at2"/>
<feature type="transmembrane region" description="Helical" evidence="5">
    <location>
        <begin position="56"/>
        <end position="74"/>
    </location>
</feature>
<gene>
    <name evidence="6" type="ordered locus">Ilyop_1615</name>
</gene>
<dbReference type="CDD" id="cd16914">
    <property type="entry name" value="EcfT"/>
    <property type="match status" value="1"/>
</dbReference>
<name>E3H9K4_ILYPC</name>
<comment type="subcellular location">
    <subcellularLocation>
        <location evidence="1">Membrane</location>
        <topology evidence="1">Multi-pass membrane protein</topology>
    </subcellularLocation>
</comment>
<reference evidence="6 7" key="1">
    <citation type="journal article" date="2010" name="Stand. Genomic Sci.">
        <title>Complete genome sequence of Ilyobacter polytropus type strain (CuHbu1).</title>
        <authorList>
            <person name="Sikorski J."/>
            <person name="Chertkov O."/>
            <person name="Lapidus A."/>
            <person name="Nolan M."/>
            <person name="Lucas S."/>
            <person name="Del Rio T.G."/>
            <person name="Tice H."/>
            <person name="Cheng J.F."/>
            <person name="Tapia R."/>
            <person name="Han C."/>
            <person name="Goodwin L."/>
            <person name="Pitluck S."/>
            <person name="Liolios K."/>
            <person name="Ivanova N."/>
            <person name="Mavromatis K."/>
            <person name="Mikhailova N."/>
            <person name="Pati A."/>
            <person name="Chen A."/>
            <person name="Palaniappan K."/>
            <person name="Land M."/>
            <person name="Hauser L."/>
            <person name="Chang Y.J."/>
            <person name="Jeffries C.D."/>
            <person name="Brambilla E."/>
            <person name="Yasawong M."/>
            <person name="Rohde M."/>
            <person name="Pukall R."/>
            <person name="Spring S."/>
            <person name="Goker M."/>
            <person name="Woyke T."/>
            <person name="Bristow J."/>
            <person name="Eisen J.A."/>
            <person name="Markowitz V."/>
            <person name="Hugenholtz P."/>
            <person name="Kyrpides N.C."/>
            <person name="Klenk H.P."/>
        </authorList>
    </citation>
    <scope>NUCLEOTIDE SEQUENCE [LARGE SCALE GENOMIC DNA]</scope>
    <source>
        <strain evidence="7">ATCC 51220 / DSM 2926 / LMG 16218 / CuHBu1</strain>
    </source>
</reference>
<feature type="transmembrane region" description="Helical" evidence="5">
    <location>
        <begin position="94"/>
        <end position="117"/>
    </location>
</feature>
<evidence type="ECO:0000256" key="1">
    <source>
        <dbReference type="ARBA" id="ARBA00004141"/>
    </source>
</evidence>
<dbReference type="Pfam" id="PF02361">
    <property type="entry name" value="CbiQ"/>
    <property type="match status" value="1"/>
</dbReference>
<dbReference type="GO" id="GO:0005886">
    <property type="term" value="C:plasma membrane"/>
    <property type="evidence" value="ECO:0007669"/>
    <property type="project" value="TreeGrafter"/>
</dbReference>
<keyword evidence="2 5" id="KW-0812">Transmembrane</keyword>
<feature type="transmembrane region" description="Helical" evidence="5">
    <location>
        <begin position="227"/>
        <end position="250"/>
    </location>
</feature>
<keyword evidence="7" id="KW-1185">Reference proteome</keyword>
<evidence type="ECO:0000256" key="3">
    <source>
        <dbReference type="ARBA" id="ARBA00022989"/>
    </source>
</evidence>
<accession>E3H9K4</accession>
<dbReference type="PANTHER" id="PTHR33514:SF13">
    <property type="entry name" value="PROTEIN ABCI12, CHLOROPLASTIC"/>
    <property type="match status" value="1"/>
</dbReference>
<dbReference type="Proteomes" id="UP000006875">
    <property type="component" value="Chromosome"/>
</dbReference>
<dbReference type="HOGENOM" id="CLU_056469_6_1_0"/>
<dbReference type="PANTHER" id="PTHR33514">
    <property type="entry name" value="PROTEIN ABCI12, CHLOROPLASTIC"/>
    <property type="match status" value="1"/>
</dbReference>
<organism evidence="6 7">
    <name type="scientific">Ilyobacter polytropus (strain ATCC 51220 / DSM 2926 / LMG 16218 / CuHBu1)</name>
    <dbReference type="NCBI Taxonomy" id="572544"/>
    <lineage>
        <taxon>Bacteria</taxon>
        <taxon>Fusobacteriati</taxon>
        <taxon>Fusobacteriota</taxon>
        <taxon>Fusobacteriia</taxon>
        <taxon>Fusobacteriales</taxon>
        <taxon>Fusobacteriaceae</taxon>
        <taxon>Ilyobacter</taxon>
    </lineage>
</organism>
<dbReference type="EMBL" id="CP002281">
    <property type="protein sequence ID" value="ADO83393.1"/>
    <property type="molecule type" value="Genomic_DNA"/>
</dbReference>
<keyword evidence="4 5" id="KW-0472">Membrane</keyword>
<dbReference type="STRING" id="572544.Ilyop_1615"/>
<dbReference type="InterPro" id="IPR003339">
    <property type="entry name" value="ABC/ECF_trnsptr_transmembrane"/>
</dbReference>
<protein>
    <submittedName>
        <fullName evidence="6">Cobalt transport protein</fullName>
    </submittedName>
</protein>
<evidence type="ECO:0000313" key="7">
    <source>
        <dbReference type="Proteomes" id="UP000006875"/>
    </source>
</evidence>
<evidence type="ECO:0000256" key="2">
    <source>
        <dbReference type="ARBA" id="ARBA00022692"/>
    </source>
</evidence>
<dbReference type="RefSeq" id="WP_013388060.1">
    <property type="nucleotide sequence ID" value="NC_014632.1"/>
</dbReference>
<evidence type="ECO:0000313" key="6">
    <source>
        <dbReference type="EMBL" id="ADO83393.1"/>
    </source>
</evidence>